<comment type="caution">
    <text evidence="1">The sequence shown here is derived from an EMBL/GenBank/DDBJ whole genome shotgun (WGS) entry which is preliminary data.</text>
</comment>
<sequence>MSLSSLALLRRAHFISSAVAPWLITKSTTPLRVWRRTIWKPTTMASTTSGLLEARMWLSRTVSSAMPALRWAPLEQTLGARTRIKV</sequence>
<evidence type="ECO:0000313" key="1">
    <source>
        <dbReference type="EMBL" id="KDN69102.1"/>
    </source>
</evidence>
<proteinExistence type="predicted"/>
<evidence type="ECO:0000313" key="2">
    <source>
        <dbReference type="Proteomes" id="UP000027238"/>
    </source>
</evidence>
<reference evidence="2" key="1">
    <citation type="journal article" date="2014" name="Genome Announc.">
        <title>Draft genome sequence of Colletotrichum sublineola, a destructive pathogen of cultivated sorghum.</title>
        <authorList>
            <person name="Baroncelli R."/>
            <person name="Sanz-Martin J.M."/>
            <person name="Rech G.E."/>
            <person name="Sukno S.A."/>
            <person name="Thon M.R."/>
        </authorList>
    </citation>
    <scope>NUCLEOTIDE SEQUENCE [LARGE SCALE GENOMIC DNA]</scope>
    <source>
        <strain evidence="2">TX430BB</strain>
    </source>
</reference>
<dbReference type="Proteomes" id="UP000027238">
    <property type="component" value="Unassembled WGS sequence"/>
</dbReference>
<gene>
    <name evidence="1" type="ORF">CSUB01_09063</name>
</gene>
<dbReference type="EMBL" id="JMSE01000560">
    <property type="protein sequence ID" value="KDN69102.1"/>
    <property type="molecule type" value="Genomic_DNA"/>
</dbReference>
<dbReference type="HOGENOM" id="CLU_2497794_0_0_1"/>
<accession>A0A066XJL8</accession>
<organism evidence="1 2">
    <name type="scientific">Colletotrichum sublineola</name>
    <name type="common">Sorghum anthracnose fungus</name>
    <dbReference type="NCBI Taxonomy" id="1173701"/>
    <lineage>
        <taxon>Eukaryota</taxon>
        <taxon>Fungi</taxon>
        <taxon>Dikarya</taxon>
        <taxon>Ascomycota</taxon>
        <taxon>Pezizomycotina</taxon>
        <taxon>Sordariomycetes</taxon>
        <taxon>Hypocreomycetidae</taxon>
        <taxon>Glomerellales</taxon>
        <taxon>Glomerellaceae</taxon>
        <taxon>Colletotrichum</taxon>
        <taxon>Colletotrichum graminicola species complex</taxon>
    </lineage>
</organism>
<dbReference type="AlphaFoldDB" id="A0A066XJL8"/>
<name>A0A066XJL8_COLSU</name>
<protein>
    <submittedName>
        <fullName evidence="1">Uncharacterized protein</fullName>
    </submittedName>
</protein>
<keyword evidence="2" id="KW-1185">Reference proteome</keyword>